<dbReference type="Proteomes" id="UP000015445">
    <property type="component" value="Unassembled WGS sequence"/>
</dbReference>
<keyword evidence="2" id="KW-1185">Reference proteome</keyword>
<comment type="caution">
    <text evidence="1">The sequence shown here is derived from an EMBL/GenBank/DDBJ whole genome shotgun (WGS) entry which is preliminary data.</text>
</comment>
<protein>
    <submittedName>
        <fullName evidence="1">Uncharacterized protein</fullName>
    </submittedName>
</protein>
<accession>T0H4T1</accession>
<organism evidence="1 2">
    <name type="scientific">Leptospira alstonii serovar Pingchang str. 80-412</name>
    <dbReference type="NCBI Taxonomy" id="1218564"/>
    <lineage>
        <taxon>Bacteria</taxon>
        <taxon>Pseudomonadati</taxon>
        <taxon>Spirochaetota</taxon>
        <taxon>Spirochaetia</taxon>
        <taxon>Leptospirales</taxon>
        <taxon>Leptospiraceae</taxon>
        <taxon>Leptospira</taxon>
    </lineage>
</organism>
<proteinExistence type="predicted"/>
<dbReference type="AlphaFoldDB" id="T0H4T1"/>
<name>T0H4T1_9LEPT</name>
<sequence>MFYGEMSVCNEHPGSNAIYTVGCNFLSNGSPSFFGKNDGIVTSTSGKMSSKLSAAKRFSKDFDHAQLSFRDHLNKASRNAFFNEVLTIINAL</sequence>
<gene>
    <name evidence="1" type="ORF">LEP1GSC193_0385</name>
</gene>
<dbReference type="EMBL" id="AOHD02000033">
    <property type="protein sequence ID" value="EQA80629.1"/>
    <property type="molecule type" value="Genomic_DNA"/>
</dbReference>
<evidence type="ECO:0000313" key="1">
    <source>
        <dbReference type="EMBL" id="EQA80629.1"/>
    </source>
</evidence>
<reference evidence="1" key="1">
    <citation type="submission" date="2013-05" db="EMBL/GenBank/DDBJ databases">
        <authorList>
            <person name="Harkins D.M."/>
            <person name="Durkin A.S."/>
            <person name="Brinkac L.M."/>
            <person name="Haft D.H."/>
            <person name="Selengut J.D."/>
            <person name="Sanka R."/>
            <person name="DePew J."/>
            <person name="Purushe J."/>
            <person name="Galloway R.L."/>
            <person name="Vinetz J.M."/>
            <person name="Sutton G.G."/>
            <person name="Nierman W.C."/>
            <person name="Fouts D.E."/>
        </authorList>
    </citation>
    <scope>NUCLEOTIDE SEQUENCE [LARGE SCALE GENOMIC DNA]</scope>
    <source>
        <strain evidence="1">80-412</strain>
    </source>
</reference>
<evidence type="ECO:0000313" key="2">
    <source>
        <dbReference type="Proteomes" id="UP000015445"/>
    </source>
</evidence>